<dbReference type="AlphaFoldDB" id="A0A0K2GCN0"/>
<sequence>MAAKVMTSIYLTPSQKKALSRRAKQRQATVSDEIRTALDRHLERDDEGELQLGLLAGEADKALTRMISKLDEAHAAVNSLKRSLVSRKR</sequence>
<evidence type="ECO:0008006" key="3">
    <source>
        <dbReference type="Google" id="ProtNLM"/>
    </source>
</evidence>
<gene>
    <name evidence="1" type="ORF">NITMOv2_1933</name>
</gene>
<dbReference type="PATRIC" id="fig|42253.5.peg.1903"/>
<dbReference type="EMBL" id="CP011801">
    <property type="protein sequence ID" value="ALA58352.1"/>
    <property type="molecule type" value="Genomic_DNA"/>
</dbReference>
<dbReference type="STRING" id="42253.NITMOv2_1933"/>
<accession>A0A0K2GCN0</accession>
<proteinExistence type="predicted"/>
<organism evidence="1 2">
    <name type="scientific">Nitrospira moscoviensis</name>
    <dbReference type="NCBI Taxonomy" id="42253"/>
    <lineage>
        <taxon>Bacteria</taxon>
        <taxon>Pseudomonadati</taxon>
        <taxon>Nitrospirota</taxon>
        <taxon>Nitrospiria</taxon>
        <taxon>Nitrospirales</taxon>
        <taxon>Nitrospiraceae</taxon>
        <taxon>Nitrospira</taxon>
    </lineage>
</organism>
<reference evidence="1 2" key="1">
    <citation type="journal article" date="2015" name="Proc. Natl. Acad. Sci. U.S.A.">
        <title>Expanded metabolic versatility of ubiquitous nitrite-oxidizing bacteria from the genus Nitrospira.</title>
        <authorList>
            <person name="Koch H."/>
            <person name="Lucker S."/>
            <person name="Albertsen M."/>
            <person name="Kitzinger K."/>
            <person name="Herbold C."/>
            <person name="Spieck E."/>
            <person name="Nielsen P.H."/>
            <person name="Wagner M."/>
            <person name="Daims H."/>
        </authorList>
    </citation>
    <scope>NUCLEOTIDE SEQUENCE [LARGE SCALE GENOMIC DNA]</scope>
    <source>
        <strain evidence="1 2">NSP M-1</strain>
    </source>
</reference>
<dbReference type="RefSeq" id="WP_053379532.1">
    <property type="nucleotide sequence ID" value="NZ_CP011801.1"/>
</dbReference>
<keyword evidence="2" id="KW-1185">Reference proteome</keyword>
<evidence type="ECO:0000313" key="2">
    <source>
        <dbReference type="Proteomes" id="UP000069205"/>
    </source>
</evidence>
<dbReference type="Proteomes" id="UP000069205">
    <property type="component" value="Chromosome"/>
</dbReference>
<evidence type="ECO:0000313" key="1">
    <source>
        <dbReference type="EMBL" id="ALA58352.1"/>
    </source>
</evidence>
<protein>
    <recommendedName>
        <fullName evidence="3">Ribbon-helix-helix protein CopG domain-containing protein</fullName>
    </recommendedName>
</protein>
<name>A0A0K2GCN0_NITMO</name>
<dbReference type="KEGG" id="nmv:NITMOv2_1933"/>